<name>A0A0E9UPQ6_ANGAN</name>
<accession>A0A0E9UPQ6</accession>
<feature type="transmembrane region" description="Helical" evidence="1">
    <location>
        <begin position="16"/>
        <end position="36"/>
    </location>
</feature>
<proteinExistence type="predicted"/>
<organism evidence="2">
    <name type="scientific">Anguilla anguilla</name>
    <name type="common">European freshwater eel</name>
    <name type="synonym">Muraena anguilla</name>
    <dbReference type="NCBI Taxonomy" id="7936"/>
    <lineage>
        <taxon>Eukaryota</taxon>
        <taxon>Metazoa</taxon>
        <taxon>Chordata</taxon>
        <taxon>Craniata</taxon>
        <taxon>Vertebrata</taxon>
        <taxon>Euteleostomi</taxon>
        <taxon>Actinopterygii</taxon>
        <taxon>Neopterygii</taxon>
        <taxon>Teleostei</taxon>
        <taxon>Anguilliformes</taxon>
        <taxon>Anguillidae</taxon>
        <taxon>Anguilla</taxon>
    </lineage>
</organism>
<keyword evidence="1" id="KW-0472">Membrane</keyword>
<evidence type="ECO:0000313" key="2">
    <source>
        <dbReference type="EMBL" id="JAH66943.1"/>
    </source>
</evidence>
<dbReference type="AlphaFoldDB" id="A0A0E9UPQ6"/>
<sequence length="39" mass="4424">MCCSCFGVSPQTIHSIFSLAIHARFFLNGVLVYCMFDKH</sequence>
<evidence type="ECO:0000256" key="1">
    <source>
        <dbReference type="SAM" id="Phobius"/>
    </source>
</evidence>
<keyword evidence="1" id="KW-0812">Transmembrane</keyword>
<reference evidence="2" key="1">
    <citation type="submission" date="2014-11" db="EMBL/GenBank/DDBJ databases">
        <authorList>
            <person name="Amaro Gonzalez C."/>
        </authorList>
    </citation>
    <scope>NUCLEOTIDE SEQUENCE</scope>
</reference>
<keyword evidence="1" id="KW-1133">Transmembrane helix</keyword>
<protein>
    <submittedName>
        <fullName evidence="2">Uncharacterized protein</fullName>
    </submittedName>
</protein>
<reference evidence="2" key="2">
    <citation type="journal article" date="2015" name="Fish Shellfish Immunol.">
        <title>Early steps in the European eel (Anguilla anguilla)-Vibrio vulnificus interaction in the gills: Role of the RtxA13 toxin.</title>
        <authorList>
            <person name="Callol A."/>
            <person name="Pajuelo D."/>
            <person name="Ebbesson L."/>
            <person name="Teles M."/>
            <person name="MacKenzie S."/>
            <person name="Amaro C."/>
        </authorList>
    </citation>
    <scope>NUCLEOTIDE SEQUENCE</scope>
</reference>
<dbReference type="EMBL" id="GBXM01041634">
    <property type="protein sequence ID" value="JAH66943.1"/>
    <property type="molecule type" value="Transcribed_RNA"/>
</dbReference>